<keyword evidence="1" id="KW-0812">Transmembrane</keyword>
<feature type="transmembrane region" description="Helical" evidence="1">
    <location>
        <begin position="49"/>
        <end position="73"/>
    </location>
</feature>
<dbReference type="VEuPathDB" id="FungiDB:P170DRAFT_192849"/>
<evidence type="ECO:0000313" key="3">
    <source>
        <dbReference type="Proteomes" id="UP000234275"/>
    </source>
</evidence>
<gene>
    <name evidence="2" type="ORF">P170DRAFT_192849</name>
</gene>
<dbReference type="AlphaFoldDB" id="A0A2I2GAE0"/>
<proteinExistence type="predicted"/>
<dbReference type="GeneID" id="36550408"/>
<evidence type="ECO:0000256" key="1">
    <source>
        <dbReference type="SAM" id="Phobius"/>
    </source>
</evidence>
<accession>A0A2I2GAE0</accession>
<name>A0A2I2GAE0_9EURO</name>
<organism evidence="2 3">
    <name type="scientific">Aspergillus steynii IBT 23096</name>
    <dbReference type="NCBI Taxonomy" id="1392250"/>
    <lineage>
        <taxon>Eukaryota</taxon>
        <taxon>Fungi</taxon>
        <taxon>Dikarya</taxon>
        <taxon>Ascomycota</taxon>
        <taxon>Pezizomycotina</taxon>
        <taxon>Eurotiomycetes</taxon>
        <taxon>Eurotiomycetidae</taxon>
        <taxon>Eurotiales</taxon>
        <taxon>Aspergillaceae</taxon>
        <taxon>Aspergillus</taxon>
        <taxon>Aspergillus subgen. Circumdati</taxon>
    </lineage>
</organism>
<evidence type="ECO:0008006" key="4">
    <source>
        <dbReference type="Google" id="ProtNLM"/>
    </source>
</evidence>
<evidence type="ECO:0000313" key="2">
    <source>
        <dbReference type="EMBL" id="PLB49833.1"/>
    </source>
</evidence>
<reference evidence="2 3" key="1">
    <citation type="submission" date="2016-12" db="EMBL/GenBank/DDBJ databases">
        <title>The genomes of Aspergillus section Nigri reveals drivers in fungal speciation.</title>
        <authorList>
            <consortium name="DOE Joint Genome Institute"/>
            <person name="Vesth T.C."/>
            <person name="Nybo J."/>
            <person name="Theobald S."/>
            <person name="Brandl J."/>
            <person name="Frisvad J.C."/>
            <person name="Nielsen K.F."/>
            <person name="Lyhne E.K."/>
            <person name="Kogle M.E."/>
            <person name="Kuo A."/>
            <person name="Riley R."/>
            <person name="Clum A."/>
            <person name="Nolan M."/>
            <person name="Lipzen A."/>
            <person name="Salamov A."/>
            <person name="Henrissat B."/>
            <person name="Wiebenga A."/>
            <person name="De Vries R.P."/>
            <person name="Grigoriev I.V."/>
            <person name="Mortensen U.H."/>
            <person name="Andersen M.R."/>
            <person name="Baker S.E."/>
        </authorList>
    </citation>
    <scope>NUCLEOTIDE SEQUENCE [LARGE SCALE GENOMIC DNA]</scope>
    <source>
        <strain evidence="2 3">IBT 23096</strain>
    </source>
</reference>
<dbReference type="RefSeq" id="XP_024705135.1">
    <property type="nucleotide sequence ID" value="XM_024842710.1"/>
</dbReference>
<dbReference type="OrthoDB" id="4361504at2759"/>
<feature type="transmembrane region" description="Helical" evidence="1">
    <location>
        <begin position="85"/>
        <end position="108"/>
    </location>
</feature>
<keyword evidence="3" id="KW-1185">Reference proteome</keyword>
<dbReference type="Proteomes" id="UP000234275">
    <property type="component" value="Unassembled WGS sequence"/>
</dbReference>
<dbReference type="EMBL" id="MSFO01000004">
    <property type="protein sequence ID" value="PLB49833.1"/>
    <property type="molecule type" value="Genomic_DNA"/>
</dbReference>
<feature type="transmembrane region" description="Helical" evidence="1">
    <location>
        <begin position="12"/>
        <end position="37"/>
    </location>
</feature>
<protein>
    <recommendedName>
        <fullName evidence="4">MARVEL domain-containing protein</fullName>
    </recommendedName>
</protein>
<feature type="transmembrane region" description="Helical" evidence="1">
    <location>
        <begin position="128"/>
        <end position="154"/>
    </location>
</feature>
<comment type="caution">
    <text evidence="2">The sequence shown here is derived from an EMBL/GenBank/DDBJ whole genome shotgun (WGS) entry which is preliminary data.</text>
</comment>
<keyword evidence="1" id="KW-0472">Membrane</keyword>
<keyword evidence="1" id="KW-1133">Transmembrane helix</keyword>
<sequence>MQLSKEFSQDGHPVILALRISAVLSALIALIVFAWAVKAHETVFSDVNGSSLCLIVLITVAYAFVWSTVALIVRLVFNRPLHAGIYIALDLLGFGAVVGSTIAMLVALEPYGMDYQCVKDPCATNVGQVQAFGAAMSLLDGALHLTLFVWACWACRSTKTQGRKTVDA</sequence>